<dbReference type="RefSeq" id="WP_025641915.1">
    <property type="nucleotide sequence ID" value="NZ_LT669839.1"/>
</dbReference>
<accession>A0A1M4PQM3</accession>
<proteinExistence type="predicted"/>
<protein>
    <submittedName>
        <fullName evidence="1">Uncharacterized protein</fullName>
    </submittedName>
</protein>
<dbReference type="Proteomes" id="UP000245423">
    <property type="component" value="Chromosome 1"/>
</dbReference>
<dbReference type="Gene3D" id="3.40.630.10">
    <property type="entry name" value="Zn peptidases"/>
    <property type="match status" value="1"/>
</dbReference>
<keyword evidence="2" id="KW-1185">Reference proteome</keyword>
<dbReference type="AlphaFoldDB" id="A0A1M4PQM3"/>
<sequence length="67" mass="7931">MFKIYNKYKKDIDKFIEERKELFLKDLDNLLSIPSVSEDIDEVIRALHLCIDKARQYGLKAEAILDD</sequence>
<evidence type="ECO:0000313" key="2">
    <source>
        <dbReference type="Proteomes" id="UP000245423"/>
    </source>
</evidence>
<gene>
    <name evidence="1" type="ORF">CUESP1_2457</name>
</gene>
<organism evidence="1 2">
    <name type="scientific">[Clostridium] ultunense Esp</name>
    <dbReference type="NCBI Taxonomy" id="1288971"/>
    <lineage>
        <taxon>Bacteria</taxon>
        <taxon>Bacillati</taxon>
        <taxon>Bacillota</taxon>
        <taxon>Tissierellia</taxon>
        <taxon>Tissierellales</taxon>
        <taxon>Tepidimicrobiaceae</taxon>
        <taxon>Schnuerera</taxon>
    </lineage>
</organism>
<dbReference type="EMBL" id="LT669839">
    <property type="protein sequence ID" value="SHD77803.1"/>
    <property type="molecule type" value="Genomic_DNA"/>
</dbReference>
<reference evidence="1 2" key="1">
    <citation type="submission" date="2016-11" db="EMBL/GenBank/DDBJ databases">
        <authorList>
            <person name="Manzoor S."/>
        </authorList>
    </citation>
    <scope>NUCLEOTIDE SEQUENCE [LARGE SCALE GENOMIC DNA]</scope>
    <source>
        <strain evidence="1">Clostridium ultunense strain Esp</strain>
    </source>
</reference>
<evidence type="ECO:0000313" key="1">
    <source>
        <dbReference type="EMBL" id="SHD77803.1"/>
    </source>
</evidence>
<name>A0A1M4PQM3_9FIRM</name>